<evidence type="ECO:0000259" key="12">
    <source>
        <dbReference type="PROSITE" id="PS50255"/>
    </source>
</evidence>
<dbReference type="InterPro" id="IPR017938">
    <property type="entry name" value="Riboflavin_synthase-like_b-brl"/>
</dbReference>
<feature type="domain" description="Cytochrome b5 heme-binding" evidence="12">
    <location>
        <begin position="100"/>
        <end position="176"/>
    </location>
</feature>
<evidence type="ECO:0000256" key="3">
    <source>
        <dbReference type="ARBA" id="ARBA00022339"/>
    </source>
</evidence>
<comment type="caution">
    <text evidence="15">The sequence shown here is derived from an EMBL/GenBank/DDBJ whole genome shotgun (WGS) entry which is preliminary data.</text>
</comment>
<keyword evidence="4" id="KW-0349">Heme</keyword>
<dbReference type="FunFam" id="3.40.50.80:FF:000021">
    <property type="entry name" value="Cytochrome b5 reductase 4"/>
    <property type="match status" value="1"/>
</dbReference>
<dbReference type="InterPro" id="IPR001199">
    <property type="entry name" value="Cyt_B5-like_heme/steroid-bd"/>
</dbReference>
<dbReference type="PRINTS" id="PR00363">
    <property type="entry name" value="CYTOCHROMEB5"/>
</dbReference>
<dbReference type="Pfam" id="PF00970">
    <property type="entry name" value="FAD_binding_6"/>
    <property type="match status" value="1"/>
</dbReference>
<keyword evidence="5" id="KW-0479">Metal-binding</keyword>
<dbReference type="InterPro" id="IPR017927">
    <property type="entry name" value="FAD-bd_FR_type"/>
</dbReference>
<dbReference type="InterPro" id="IPR007052">
    <property type="entry name" value="CS_dom"/>
</dbReference>
<evidence type="ECO:0000313" key="15">
    <source>
        <dbReference type="EMBL" id="VDH94183.1"/>
    </source>
</evidence>
<dbReference type="CDD" id="cd06183">
    <property type="entry name" value="cyt_b5_reduct_like"/>
    <property type="match status" value="1"/>
</dbReference>
<dbReference type="EMBL" id="UYJE01000555">
    <property type="protein sequence ID" value="VDH94183.1"/>
    <property type="molecule type" value="Genomic_DNA"/>
</dbReference>
<dbReference type="PANTHER" id="PTHR46237:SF1">
    <property type="entry name" value="CYTOCHROME B5 REDUCTASE 4"/>
    <property type="match status" value="1"/>
</dbReference>
<dbReference type="InterPro" id="IPR008978">
    <property type="entry name" value="HSP20-like_chaperone"/>
</dbReference>
<dbReference type="GO" id="GO:0020037">
    <property type="term" value="F:heme binding"/>
    <property type="evidence" value="ECO:0007669"/>
    <property type="project" value="InterPro"/>
</dbReference>
<dbReference type="PROSITE" id="PS51203">
    <property type="entry name" value="CS"/>
    <property type="match status" value="1"/>
</dbReference>
<organism evidence="15 16">
    <name type="scientific">Mytilus galloprovincialis</name>
    <name type="common">Mediterranean mussel</name>
    <dbReference type="NCBI Taxonomy" id="29158"/>
    <lineage>
        <taxon>Eukaryota</taxon>
        <taxon>Metazoa</taxon>
        <taxon>Spiralia</taxon>
        <taxon>Lophotrochozoa</taxon>
        <taxon>Mollusca</taxon>
        <taxon>Bivalvia</taxon>
        <taxon>Autobranchia</taxon>
        <taxon>Pteriomorphia</taxon>
        <taxon>Mytilida</taxon>
        <taxon>Mytiloidea</taxon>
        <taxon>Mytilidae</taxon>
        <taxon>Mytilinae</taxon>
        <taxon>Mytilus</taxon>
    </lineage>
</organism>
<dbReference type="SMART" id="SM01117">
    <property type="entry name" value="Cyt-b5"/>
    <property type="match status" value="1"/>
</dbReference>
<dbReference type="SUPFAM" id="SSF49764">
    <property type="entry name" value="HSP20-like chaperones"/>
    <property type="match status" value="1"/>
</dbReference>
<accession>A0A8B6BQM0</accession>
<dbReference type="GO" id="GO:0006801">
    <property type="term" value="P:superoxide metabolic process"/>
    <property type="evidence" value="ECO:0007669"/>
    <property type="project" value="TreeGrafter"/>
</dbReference>
<evidence type="ECO:0000256" key="6">
    <source>
        <dbReference type="ARBA" id="ARBA00023002"/>
    </source>
</evidence>
<dbReference type="Pfam" id="PF00175">
    <property type="entry name" value="NAD_binding_1"/>
    <property type="match status" value="1"/>
</dbReference>
<dbReference type="PRINTS" id="PR00406">
    <property type="entry name" value="CYTB5RDTASE"/>
</dbReference>
<keyword evidence="7" id="KW-0408">Iron</keyword>
<dbReference type="Pfam" id="PF00173">
    <property type="entry name" value="Cyt-b5"/>
    <property type="match status" value="1"/>
</dbReference>
<keyword evidence="6 15" id="KW-0560">Oxidoreductase</keyword>
<comment type="similarity">
    <text evidence="1">Belongs to the flavoprotein pyridine nucleotide cytochrome reductase family.</text>
</comment>
<dbReference type="InterPro" id="IPR036400">
    <property type="entry name" value="Cyt_B5-like_heme/steroid_sf"/>
</dbReference>
<dbReference type="GO" id="GO:0005783">
    <property type="term" value="C:endoplasmic reticulum"/>
    <property type="evidence" value="ECO:0007669"/>
    <property type="project" value="TreeGrafter"/>
</dbReference>
<dbReference type="Gene3D" id="2.60.40.790">
    <property type="match status" value="1"/>
</dbReference>
<dbReference type="PROSITE" id="PS51384">
    <property type="entry name" value="FAD_FR"/>
    <property type="match status" value="1"/>
</dbReference>
<dbReference type="FunFam" id="2.60.40.790:FF:000019">
    <property type="entry name" value="cytochrome b5 reductase 4 isoform X1"/>
    <property type="match status" value="1"/>
</dbReference>
<dbReference type="InterPro" id="IPR051872">
    <property type="entry name" value="Cytochrome_b5/Flavoprotein_Rdt"/>
</dbReference>
<evidence type="ECO:0000259" key="13">
    <source>
        <dbReference type="PROSITE" id="PS51203"/>
    </source>
</evidence>
<dbReference type="Gene3D" id="3.40.50.80">
    <property type="entry name" value="Nucleotide-binding domain of ferredoxin-NADP reductase (FNR) module"/>
    <property type="match status" value="1"/>
</dbReference>
<dbReference type="Proteomes" id="UP000596742">
    <property type="component" value="Unassembled WGS sequence"/>
</dbReference>
<dbReference type="OrthoDB" id="432299at2759"/>
<dbReference type="Gene3D" id="3.10.120.10">
    <property type="entry name" value="Cytochrome b5-like heme/steroid binding domain"/>
    <property type="match status" value="1"/>
</dbReference>
<feature type="domain" description="CS" evidence="13">
    <location>
        <begin position="213"/>
        <end position="304"/>
    </location>
</feature>
<sequence>MDMNHRKTLNHCEAPVRSQEAPSIMLLKNLEEEIIEGSEKKSVLAQQTHEAHQLQVRRSNHLPIAVTVQAKVALKPGRSLMDWIRLGRSNQDLNGFKGSTMDISVEELTKHNKQEDAWIAIRGKVYNVTPYMEYHPGGIEELMRGAGLDGTQLFDEVHKWVNFESMLEKCYIGKLKVTTPIHKRESTPAQPAQIKNLQQNGPSLAALKPPSGPVPPRFDWFQNKNSVSLVIYTKCKHMRRDCVIIQRSELTLLCILYIEDYNYFVNIELANKIKDNYDVRIQKETGKTEIVFPKETESQWSSIGRFLDQHNTFRNTKDVETTYHSCNIESVSEVSHDCKLLCIHLPPELSMCVPLGHHVHVQHNISGMTIARSYTAVIKSLLPDKQDDRLGSVIYLMIKIYKDGALTPWIGSLSPGDTIDISYPEGTFKEERLKDVTDLVLYAAGTGFTPMIKLVYHCLHVDQKPARNIKLMFFNKTENDILWKDQLDSLTQDFKNFTVEYVLSEANDNWQGQKGRVTKEIMETFTPASTKDSSNLLICACGPTAFTEIVSRYSKELGYKDDSFHAFLG</sequence>
<dbReference type="InterPro" id="IPR039261">
    <property type="entry name" value="FNR_nucleotide-bd"/>
</dbReference>
<evidence type="ECO:0000256" key="5">
    <source>
        <dbReference type="ARBA" id="ARBA00022723"/>
    </source>
</evidence>
<dbReference type="FunFam" id="3.10.120.10:FF:000001">
    <property type="entry name" value="Cytochrome b5 reductase 4"/>
    <property type="match status" value="1"/>
</dbReference>
<protein>
    <recommendedName>
        <fullName evidence="3">Cytochrome b5 reductase 4</fullName>
        <ecNumber evidence="2">1.6.2.2</ecNumber>
    </recommendedName>
    <alternativeName>
        <fullName evidence="10">Flavohemoprotein b5/b5R</fullName>
    </alternativeName>
    <alternativeName>
        <fullName evidence="9">cb5/cb5R</fullName>
    </alternativeName>
</protein>
<proteinExistence type="inferred from homology"/>
<dbReference type="GO" id="GO:0046872">
    <property type="term" value="F:metal ion binding"/>
    <property type="evidence" value="ECO:0007669"/>
    <property type="project" value="UniProtKB-KW"/>
</dbReference>
<dbReference type="PANTHER" id="PTHR46237">
    <property type="entry name" value="CYTOCHROME B5 REDUCTASE 4 FAMILY MEMBER"/>
    <property type="match status" value="1"/>
</dbReference>
<evidence type="ECO:0000256" key="7">
    <source>
        <dbReference type="ARBA" id="ARBA00023004"/>
    </source>
</evidence>
<dbReference type="PROSITE" id="PS50255">
    <property type="entry name" value="CYTOCHROME_B5_2"/>
    <property type="match status" value="1"/>
</dbReference>
<keyword evidence="16" id="KW-1185">Reference proteome</keyword>
<dbReference type="EC" id="1.6.2.2" evidence="2"/>
<gene>
    <name evidence="15" type="ORF">MGAL_10B068375</name>
</gene>
<dbReference type="InterPro" id="IPR008333">
    <property type="entry name" value="Cbr1-like_FAD-bd_dom"/>
</dbReference>
<evidence type="ECO:0000256" key="11">
    <source>
        <dbReference type="ARBA" id="ARBA00047682"/>
    </source>
</evidence>
<evidence type="ECO:0000256" key="8">
    <source>
        <dbReference type="ARBA" id="ARBA00023027"/>
    </source>
</evidence>
<dbReference type="PROSITE" id="PS00191">
    <property type="entry name" value="CYTOCHROME_B5_1"/>
    <property type="match status" value="1"/>
</dbReference>
<dbReference type="SUPFAM" id="SSF63380">
    <property type="entry name" value="Riboflavin synthase domain-like"/>
    <property type="match status" value="1"/>
</dbReference>
<dbReference type="GO" id="GO:0090524">
    <property type="term" value="F:cytochrome-b5 reductase activity, acting on NADH"/>
    <property type="evidence" value="ECO:0007669"/>
    <property type="project" value="UniProtKB-EC"/>
</dbReference>
<evidence type="ECO:0000256" key="1">
    <source>
        <dbReference type="ARBA" id="ARBA00006105"/>
    </source>
</evidence>
<dbReference type="AlphaFoldDB" id="A0A8B6BQM0"/>
<comment type="catalytic activity">
    <reaction evidence="11">
        <text>2 Fe(III)-[cytochrome b5] + NADH = 2 Fe(II)-[cytochrome b5] + NAD(+) + H(+)</text>
        <dbReference type="Rhea" id="RHEA:46680"/>
        <dbReference type="Rhea" id="RHEA-COMP:10438"/>
        <dbReference type="Rhea" id="RHEA-COMP:10439"/>
        <dbReference type="ChEBI" id="CHEBI:15378"/>
        <dbReference type="ChEBI" id="CHEBI:29033"/>
        <dbReference type="ChEBI" id="CHEBI:29034"/>
        <dbReference type="ChEBI" id="CHEBI:57540"/>
        <dbReference type="ChEBI" id="CHEBI:57945"/>
        <dbReference type="EC" id="1.6.2.2"/>
    </reaction>
</comment>
<evidence type="ECO:0000256" key="4">
    <source>
        <dbReference type="ARBA" id="ARBA00022617"/>
    </source>
</evidence>
<dbReference type="Gene3D" id="2.40.30.10">
    <property type="entry name" value="Translation factors"/>
    <property type="match status" value="1"/>
</dbReference>
<feature type="domain" description="FAD-binding FR-type" evidence="14">
    <location>
        <begin position="321"/>
        <end position="431"/>
    </location>
</feature>
<dbReference type="InterPro" id="IPR001433">
    <property type="entry name" value="OxRdtase_FAD/NAD-bd"/>
</dbReference>
<evidence type="ECO:0000256" key="10">
    <source>
        <dbReference type="ARBA" id="ARBA00031842"/>
    </source>
</evidence>
<evidence type="ECO:0000259" key="14">
    <source>
        <dbReference type="PROSITE" id="PS51384"/>
    </source>
</evidence>
<dbReference type="SUPFAM" id="SSF55856">
    <property type="entry name" value="Cytochrome b5-like heme/steroid binding domain"/>
    <property type="match status" value="1"/>
</dbReference>
<name>A0A8B6BQM0_MYTGA</name>
<reference evidence="15" key="1">
    <citation type="submission" date="2018-11" db="EMBL/GenBank/DDBJ databases">
        <authorList>
            <person name="Alioto T."/>
            <person name="Alioto T."/>
        </authorList>
    </citation>
    <scope>NUCLEOTIDE SEQUENCE</scope>
</reference>
<keyword evidence="8" id="KW-0520">NAD</keyword>
<dbReference type="SUPFAM" id="SSF52343">
    <property type="entry name" value="Ferredoxin reductase-like, C-terminal NADP-linked domain"/>
    <property type="match status" value="1"/>
</dbReference>
<dbReference type="InterPro" id="IPR018506">
    <property type="entry name" value="Cyt_B5_heme-BS"/>
</dbReference>
<evidence type="ECO:0000256" key="2">
    <source>
        <dbReference type="ARBA" id="ARBA00012011"/>
    </source>
</evidence>
<evidence type="ECO:0000256" key="9">
    <source>
        <dbReference type="ARBA" id="ARBA00030883"/>
    </source>
</evidence>
<evidence type="ECO:0000313" key="16">
    <source>
        <dbReference type="Proteomes" id="UP000596742"/>
    </source>
</evidence>